<reference evidence="9 10" key="1">
    <citation type="journal article" date="2015" name="Genome Announc.">
        <title>Expanding the biotechnology potential of lactobacilli through comparative genomics of 213 strains and associated genera.</title>
        <authorList>
            <person name="Sun Z."/>
            <person name="Harris H.M."/>
            <person name="McCann A."/>
            <person name="Guo C."/>
            <person name="Argimon S."/>
            <person name="Zhang W."/>
            <person name="Yang X."/>
            <person name="Jeffery I.B."/>
            <person name="Cooney J.C."/>
            <person name="Kagawa T.F."/>
            <person name="Liu W."/>
            <person name="Song Y."/>
            <person name="Salvetti E."/>
            <person name="Wrobel A."/>
            <person name="Rasinkangas P."/>
            <person name="Parkhill J."/>
            <person name="Rea M.C."/>
            <person name="O'Sullivan O."/>
            <person name="Ritari J."/>
            <person name="Douillard F.P."/>
            <person name="Paul Ross R."/>
            <person name="Yang R."/>
            <person name="Briner A.E."/>
            <person name="Felis G.E."/>
            <person name="de Vos W.M."/>
            <person name="Barrangou R."/>
            <person name="Klaenhammer T.R."/>
            <person name="Caufield P.W."/>
            <person name="Cui Y."/>
            <person name="Zhang H."/>
            <person name="O'Toole P.W."/>
        </authorList>
    </citation>
    <scope>NUCLEOTIDE SEQUENCE [LARGE SCALE GENOMIC DNA]</scope>
    <source>
        <strain evidence="9 10">DSM 22467</strain>
    </source>
</reference>
<dbReference type="PATRIC" id="fig|616990.3.peg.913"/>
<accession>A0A0R2LT84</accession>
<dbReference type="InterPro" id="IPR008966">
    <property type="entry name" value="Adhesion_dom_sf"/>
</dbReference>
<dbReference type="SUPFAM" id="SSF49401">
    <property type="entry name" value="Bacterial adhesins"/>
    <property type="match status" value="1"/>
</dbReference>
<sequence length="432" mass="46499">MRGNLKKIGLLIASGLAAFAFLGGATAQAKAKEIRASGVSAADAKIVHYPDKTVYSHTAELPLDEGYRVEYKWSVSNDIRINSGDYMYFYFPANVRITRTRSFAMGSNIGIGTVGEIFVTKDSLTGRVVFNNYFSSQGISKKGFINVEAYGTHDEQEGTQPPVTEPGPEEPGTEEPYPEEPGTEEPGVEEPYPEEPGTEEPGIEEPYPEEPGTEEPGVEEPYPEEPGTEEPGVEEPGEEPYPEKPGVEEPGEEPYPEKPGIEEPGEEPYPEEPGTEEPGEEPYPEVPGVEEPHPEYPHPEYPGEEPYPETPGVEEPGHPEVPGVEEPGTQIPETPQHPSVTTPSHPSVTTPSHPSVTTPVHNGGQSATPVTSSATSQSGSASTMRPSLMTKSSTTLPQTGERHTATEFRLVGLVLLAGSLLAGVVGLRVRKH</sequence>
<feature type="transmembrane region" description="Helical" evidence="7">
    <location>
        <begin position="408"/>
        <end position="429"/>
    </location>
</feature>
<gene>
    <name evidence="9" type="ORF">IV54_GL000840</name>
</gene>
<evidence type="ECO:0000313" key="9">
    <source>
        <dbReference type="EMBL" id="KRO04815.1"/>
    </source>
</evidence>
<feature type="compositionally biased region" description="Acidic residues" evidence="6">
    <location>
        <begin position="167"/>
        <end position="240"/>
    </location>
</feature>
<dbReference type="Proteomes" id="UP000051906">
    <property type="component" value="Unassembled WGS sequence"/>
</dbReference>
<dbReference type="InterPro" id="IPR011252">
    <property type="entry name" value="Fibrogen-bd_dom1"/>
</dbReference>
<feature type="compositionally biased region" description="Polar residues" evidence="6">
    <location>
        <begin position="389"/>
        <end position="398"/>
    </location>
</feature>
<feature type="region of interest" description="Disordered" evidence="6">
    <location>
        <begin position="152"/>
        <end position="402"/>
    </location>
</feature>
<keyword evidence="4 8" id="KW-0732">Signal</keyword>
<feature type="compositionally biased region" description="Acidic residues" evidence="6">
    <location>
        <begin position="263"/>
        <end position="283"/>
    </location>
</feature>
<keyword evidence="7" id="KW-1133">Transmembrane helix</keyword>
<proteinExistence type="predicted"/>
<comment type="caution">
    <text evidence="9">The sequence shown here is derived from an EMBL/GenBank/DDBJ whole genome shotgun (WGS) entry which is preliminary data.</text>
</comment>
<keyword evidence="2" id="KW-0134">Cell wall</keyword>
<evidence type="ECO:0000313" key="10">
    <source>
        <dbReference type="Proteomes" id="UP000051906"/>
    </source>
</evidence>
<dbReference type="GO" id="GO:0007155">
    <property type="term" value="P:cell adhesion"/>
    <property type="evidence" value="ECO:0007669"/>
    <property type="project" value="InterPro"/>
</dbReference>
<evidence type="ECO:0000256" key="8">
    <source>
        <dbReference type="SAM" id="SignalP"/>
    </source>
</evidence>
<keyword evidence="5" id="KW-0572">Peptidoglycan-anchor</keyword>
<evidence type="ECO:0000256" key="5">
    <source>
        <dbReference type="ARBA" id="ARBA00023088"/>
    </source>
</evidence>
<dbReference type="Gene3D" id="2.60.40.1280">
    <property type="match status" value="1"/>
</dbReference>
<dbReference type="STRING" id="616990.IV54_GL000840"/>
<evidence type="ECO:0000256" key="3">
    <source>
        <dbReference type="ARBA" id="ARBA00022525"/>
    </source>
</evidence>
<evidence type="ECO:0000256" key="2">
    <source>
        <dbReference type="ARBA" id="ARBA00022512"/>
    </source>
</evidence>
<evidence type="ECO:0000256" key="1">
    <source>
        <dbReference type="ARBA" id="ARBA00004191"/>
    </source>
</evidence>
<feature type="signal peptide" evidence="8">
    <location>
        <begin position="1"/>
        <end position="31"/>
    </location>
</feature>
<dbReference type="OrthoDB" id="2317153at2"/>
<keyword evidence="10" id="KW-1185">Reference proteome</keyword>
<feature type="compositionally biased region" description="Low complexity" evidence="6">
    <location>
        <begin position="310"/>
        <end position="361"/>
    </location>
</feature>
<dbReference type="EMBL" id="JQCA01000024">
    <property type="protein sequence ID" value="KRO04815.1"/>
    <property type="molecule type" value="Genomic_DNA"/>
</dbReference>
<evidence type="ECO:0000256" key="6">
    <source>
        <dbReference type="SAM" id="MobiDB-lite"/>
    </source>
</evidence>
<keyword evidence="3" id="KW-0964">Secreted</keyword>
<keyword evidence="7" id="KW-0812">Transmembrane</keyword>
<evidence type="ECO:0000256" key="4">
    <source>
        <dbReference type="ARBA" id="ARBA00022729"/>
    </source>
</evidence>
<protein>
    <submittedName>
        <fullName evidence="9">Uncharacterized protein</fullName>
    </submittedName>
</protein>
<feature type="compositionally biased region" description="Low complexity" evidence="6">
    <location>
        <begin position="371"/>
        <end position="383"/>
    </location>
</feature>
<feature type="chain" id="PRO_5038640940" evidence="8">
    <location>
        <begin position="32"/>
        <end position="432"/>
    </location>
</feature>
<evidence type="ECO:0000256" key="7">
    <source>
        <dbReference type="SAM" id="Phobius"/>
    </source>
</evidence>
<comment type="subcellular location">
    <subcellularLocation>
        <location evidence="1">Secreted</location>
        <location evidence="1">Cell wall</location>
    </subcellularLocation>
</comment>
<keyword evidence="7" id="KW-0472">Membrane</keyword>
<organism evidence="9 10">
    <name type="scientific">Levilactobacillus paucivorans</name>
    <dbReference type="NCBI Taxonomy" id="616990"/>
    <lineage>
        <taxon>Bacteria</taxon>
        <taxon>Bacillati</taxon>
        <taxon>Bacillota</taxon>
        <taxon>Bacilli</taxon>
        <taxon>Lactobacillales</taxon>
        <taxon>Lactobacillaceae</taxon>
        <taxon>Levilactobacillus</taxon>
    </lineage>
</organism>
<dbReference type="RefSeq" id="WP_057877686.1">
    <property type="nucleotide sequence ID" value="NZ_JQCA01000024.1"/>
</dbReference>
<name>A0A0R2LT84_9LACO</name>
<dbReference type="AlphaFoldDB" id="A0A0R2LT84"/>